<name>A0A1W6ZQK2_9HYPH</name>
<dbReference type="InterPro" id="IPR047142">
    <property type="entry name" value="OryJ/VirC-like"/>
</dbReference>
<protein>
    <recommendedName>
        <fullName evidence="3">Cupin 2 conserved barrel domain-containing protein</fullName>
    </recommendedName>
</protein>
<reference evidence="1 2" key="1">
    <citation type="submission" date="2017-05" db="EMBL/GenBank/DDBJ databases">
        <title>Full genome sequence of Pseudorhodoplanes sinuspersici.</title>
        <authorList>
            <person name="Dastgheib S.M.M."/>
            <person name="Shavandi M."/>
            <person name="Tirandaz H."/>
        </authorList>
    </citation>
    <scope>NUCLEOTIDE SEQUENCE [LARGE SCALE GENOMIC DNA]</scope>
    <source>
        <strain evidence="1 2">RIPI110</strain>
    </source>
</reference>
<keyword evidence="2" id="KW-1185">Reference proteome</keyword>
<dbReference type="PANTHER" id="PTHR36156:SF2">
    <property type="entry name" value="CUPIN TYPE-2 DOMAIN-CONTAINING PROTEIN"/>
    <property type="match status" value="1"/>
</dbReference>
<dbReference type="SUPFAM" id="SSF51182">
    <property type="entry name" value="RmlC-like cupins"/>
    <property type="match status" value="1"/>
</dbReference>
<evidence type="ECO:0008006" key="3">
    <source>
        <dbReference type="Google" id="ProtNLM"/>
    </source>
</evidence>
<dbReference type="Proteomes" id="UP000194137">
    <property type="component" value="Chromosome"/>
</dbReference>
<dbReference type="KEGG" id="psin:CAK95_11500"/>
<dbReference type="EMBL" id="CP021112">
    <property type="protein sequence ID" value="ARP99641.1"/>
    <property type="molecule type" value="Genomic_DNA"/>
</dbReference>
<evidence type="ECO:0000313" key="2">
    <source>
        <dbReference type="Proteomes" id="UP000194137"/>
    </source>
</evidence>
<dbReference type="AlphaFoldDB" id="A0A1W6ZQK2"/>
<dbReference type="Gene3D" id="2.60.120.10">
    <property type="entry name" value="Jelly Rolls"/>
    <property type="match status" value="1"/>
</dbReference>
<gene>
    <name evidence="1" type="ORF">CAK95_11500</name>
</gene>
<evidence type="ECO:0000313" key="1">
    <source>
        <dbReference type="EMBL" id="ARP99641.1"/>
    </source>
</evidence>
<dbReference type="CDD" id="cd02231">
    <property type="entry name" value="cupin_BLL6423-like"/>
    <property type="match status" value="1"/>
</dbReference>
<dbReference type="STRING" id="1235591.CAK95_11500"/>
<dbReference type="InterPro" id="IPR014710">
    <property type="entry name" value="RmlC-like_jellyroll"/>
</dbReference>
<accession>A0A1W6ZQK2</accession>
<organism evidence="1 2">
    <name type="scientific">Pseudorhodoplanes sinuspersici</name>
    <dbReference type="NCBI Taxonomy" id="1235591"/>
    <lineage>
        <taxon>Bacteria</taxon>
        <taxon>Pseudomonadati</taxon>
        <taxon>Pseudomonadota</taxon>
        <taxon>Alphaproteobacteria</taxon>
        <taxon>Hyphomicrobiales</taxon>
        <taxon>Pseudorhodoplanes</taxon>
    </lineage>
</organism>
<dbReference type="InterPro" id="IPR011051">
    <property type="entry name" value="RmlC_Cupin_sf"/>
</dbReference>
<dbReference type="PANTHER" id="PTHR36156">
    <property type="entry name" value="SLR2101 PROTEIN"/>
    <property type="match status" value="1"/>
</dbReference>
<sequence length="159" mass="17124">MDGYANNVKEMESMPGLALTDLWETTDAPASNEGNADAVTRPVHLEPPSKGTILRIVEFPPDSQWRNSADATKAFESIGAGHAKDSSNADPMMHKTATVDYLIILKGEIYAILEDGETLLKPGDVMIQRGTNHSWSVRGTEPCVLAAVLVSSHPVGETH</sequence>
<proteinExistence type="predicted"/>